<protein>
    <submittedName>
        <fullName evidence="1">Uncharacterized protein</fullName>
    </submittedName>
</protein>
<dbReference type="AlphaFoldDB" id="A0A5M5M5N2"/>
<gene>
    <name evidence="1" type="ORF">F3B85_09605</name>
</gene>
<comment type="caution">
    <text evidence="1">The sequence shown here is derived from an EMBL/GenBank/DDBJ whole genome shotgun (WGS) entry which is preliminary data.</text>
</comment>
<dbReference type="EMBL" id="VWGP01000005">
    <property type="protein sequence ID" value="KAA4538481.1"/>
    <property type="molecule type" value="Genomic_DNA"/>
</dbReference>
<reference evidence="1 2" key="1">
    <citation type="journal article" date="2019" name="Nat. Med.">
        <title>A library of human gut bacterial isolates paired with longitudinal multiomics data enables mechanistic microbiome research.</title>
        <authorList>
            <person name="Poyet M."/>
            <person name="Groussin M."/>
            <person name="Gibbons S.M."/>
            <person name="Avila-Pacheco J."/>
            <person name="Jiang X."/>
            <person name="Kearney S.M."/>
            <person name="Perrotta A.R."/>
            <person name="Berdy B."/>
            <person name="Zhao S."/>
            <person name="Lieberman T.D."/>
            <person name="Swanson P.K."/>
            <person name="Smith M."/>
            <person name="Roesemann S."/>
            <person name="Alexander J.E."/>
            <person name="Rich S.A."/>
            <person name="Livny J."/>
            <person name="Vlamakis H."/>
            <person name="Clish C."/>
            <person name="Bullock K."/>
            <person name="Deik A."/>
            <person name="Scott J."/>
            <person name="Pierce K.A."/>
            <person name="Xavier R.J."/>
            <person name="Alm E.J."/>
        </authorList>
    </citation>
    <scope>NUCLEOTIDE SEQUENCE [LARGE SCALE GENOMIC DNA]</scope>
    <source>
        <strain evidence="1 2">BIOML-A41</strain>
    </source>
</reference>
<organism evidence="1 2">
    <name type="scientific">Bacteroides ovatus</name>
    <dbReference type="NCBI Taxonomy" id="28116"/>
    <lineage>
        <taxon>Bacteria</taxon>
        <taxon>Pseudomonadati</taxon>
        <taxon>Bacteroidota</taxon>
        <taxon>Bacteroidia</taxon>
        <taxon>Bacteroidales</taxon>
        <taxon>Bacteroidaceae</taxon>
        <taxon>Bacteroides</taxon>
    </lineage>
</organism>
<evidence type="ECO:0000313" key="1">
    <source>
        <dbReference type="EMBL" id="KAA4538481.1"/>
    </source>
</evidence>
<proteinExistence type="predicted"/>
<sequence length="86" mass="9699">MKIDFRKIELTDLEGNKSTVDISKAFGNAIYQNTGDLGEFNLAQDIYRKGEVDISPEQAKSLKKYAQLFTRVIDRIAVSNALSQEE</sequence>
<name>A0A5M5M5N2_BACOV</name>
<accession>A0A5M5M5N2</accession>
<dbReference type="Proteomes" id="UP000478493">
    <property type="component" value="Unassembled WGS sequence"/>
</dbReference>
<evidence type="ECO:0000313" key="2">
    <source>
        <dbReference type="Proteomes" id="UP000478493"/>
    </source>
</evidence>
<dbReference type="RefSeq" id="WP_130060886.1">
    <property type="nucleotide sequence ID" value="NZ_JAHYNK010000005.1"/>
</dbReference>